<proteinExistence type="predicted"/>
<gene>
    <name evidence="1" type="ORF">H4O21_18905</name>
</gene>
<dbReference type="EMBL" id="JACJFM010000033">
    <property type="protein sequence ID" value="MBB1488679.1"/>
    <property type="molecule type" value="Genomic_DNA"/>
</dbReference>
<dbReference type="AlphaFoldDB" id="A0A839IW49"/>
<reference evidence="1 2" key="1">
    <citation type="submission" date="2020-08" db="EMBL/GenBank/DDBJ databases">
        <title>Oceanospirillum sp. nov. isolated from marine sediment.</title>
        <authorList>
            <person name="Ji X."/>
        </authorList>
    </citation>
    <scope>NUCLEOTIDE SEQUENCE [LARGE SCALE GENOMIC DNA]</scope>
    <source>
        <strain evidence="1 2">D5</strain>
    </source>
</reference>
<dbReference type="Proteomes" id="UP000565262">
    <property type="component" value="Unassembled WGS sequence"/>
</dbReference>
<sequence length="170" mass="18840">MMQGISWTSLSGYGRSVLAAGLISLTAGCAGTHSQPESAMSASSSPAGNVLVSVPETDCEIRVWYNYQVVAIPVINERWITTGLTLEERARRAFDTRHRARMNARYMMSSAEEMKALQARDMEKYGNPDGPTFEYLVQKSLNKGVDRDQAYKKIIASSARTDNGYNEECQ</sequence>
<organism evidence="1 2">
    <name type="scientific">Oceanospirillum sediminis</name>
    <dbReference type="NCBI Taxonomy" id="2760088"/>
    <lineage>
        <taxon>Bacteria</taxon>
        <taxon>Pseudomonadati</taxon>
        <taxon>Pseudomonadota</taxon>
        <taxon>Gammaproteobacteria</taxon>
        <taxon>Oceanospirillales</taxon>
        <taxon>Oceanospirillaceae</taxon>
        <taxon>Oceanospirillum</taxon>
    </lineage>
</organism>
<protein>
    <submittedName>
        <fullName evidence="1">Uncharacterized protein</fullName>
    </submittedName>
</protein>
<name>A0A839IW49_9GAMM</name>
<dbReference type="RefSeq" id="WP_182810452.1">
    <property type="nucleotide sequence ID" value="NZ_JACJFM010000033.1"/>
</dbReference>
<evidence type="ECO:0000313" key="2">
    <source>
        <dbReference type="Proteomes" id="UP000565262"/>
    </source>
</evidence>
<keyword evidence="2" id="KW-1185">Reference proteome</keyword>
<comment type="caution">
    <text evidence="1">The sequence shown here is derived from an EMBL/GenBank/DDBJ whole genome shotgun (WGS) entry which is preliminary data.</text>
</comment>
<evidence type="ECO:0000313" key="1">
    <source>
        <dbReference type="EMBL" id="MBB1488679.1"/>
    </source>
</evidence>
<accession>A0A839IW49</accession>